<name>A0A074ZS77_OPIVI</name>
<organism evidence="2 3">
    <name type="scientific">Opisthorchis viverrini</name>
    <name type="common">Southeast Asian liver fluke</name>
    <dbReference type="NCBI Taxonomy" id="6198"/>
    <lineage>
        <taxon>Eukaryota</taxon>
        <taxon>Metazoa</taxon>
        <taxon>Spiralia</taxon>
        <taxon>Lophotrochozoa</taxon>
        <taxon>Platyhelminthes</taxon>
        <taxon>Trematoda</taxon>
        <taxon>Digenea</taxon>
        <taxon>Opisthorchiida</taxon>
        <taxon>Opisthorchiata</taxon>
        <taxon>Opisthorchiidae</taxon>
        <taxon>Opisthorchis</taxon>
    </lineage>
</organism>
<evidence type="ECO:0000313" key="2">
    <source>
        <dbReference type="EMBL" id="KER30273.1"/>
    </source>
</evidence>
<dbReference type="CTD" id="20317414"/>
<gene>
    <name evidence="2" type="ORF">T265_03227</name>
</gene>
<dbReference type="EMBL" id="KL596663">
    <property type="protein sequence ID" value="KER30273.1"/>
    <property type="molecule type" value="Genomic_DNA"/>
</dbReference>
<feature type="compositionally biased region" description="Basic and acidic residues" evidence="1">
    <location>
        <begin position="216"/>
        <end position="229"/>
    </location>
</feature>
<evidence type="ECO:0000256" key="1">
    <source>
        <dbReference type="SAM" id="MobiDB-lite"/>
    </source>
</evidence>
<dbReference type="OrthoDB" id="413835at2759"/>
<dbReference type="AlphaFoldDB" id="A0A074ZS77"/>
<accession>A0A074ZS77</accession>
<dbReference type="KEGG" id="ovi:T265_03227"/>
<evidence type="ECO:0008006" key="4">
    <source>
        <dbReference type="Google" id="ProtNLM"/>
    </source>
</evidence>
<reference evidence="2 3" key="1">
    <citation type="submission" date="2013-11" db="EMBL/GenBank/DDBJ databases">
        <title>Opisthorchis viverrini - life in the bile duct.</title>
        <authorList>
            <person name="Young N.D."/>
            <person name="Nagarajan N."/>
            <person name="Lin S.J."/>
            <person name="Korhonen P.K."/>
            <person name="Jex A.R."/>
            <person name="Hall R.S."/>
            <person name="Safavi-Hemami H."/>
            <person name="Kaewkong W."/>
            <person name="Bertrand D."/>
            <person name="Gao S."/>
            <person name="Seet Q."/>
            <person name="Wongkham S."/>
            <person name="Teh B.T."/>
            <person name="Wongkham C."/>
            <person name="Intapan P.M."/>
            <person name="Maleewong W."/>
            <person name="Yang X."/>
            <person name="Hu M."/>
            <person name="Wang Z."/>
            <person name="Hofmann A."/>
            <person name="Sternberg P.W."/>
            <person name="Tan P."/>
            <person name="Wang J."/>
            <person name="Gasser R.B."/>
        </authorList>
    </citation>
    <scope>NUCLEOTIDE SEQUENCE [LARGE SCALE GENOMIC DNA]</scope>
</reference>
<protein>
    <recommendedName>
        <fullName evidence="4">Reverse transcriptase domain-containing protein</fullName>
    </recommendedName>
</protein>
<dbReference type="STRING" id="6198.A0A074ZS77"/>
<evidence type="ECO:0000313" key="3">
    <source>
        <dbReference type="Proteomes" id="UP000054324"/>
    </source>
</evidence>
<feature type="region of interest" description="Disordered" evidence="1">
    <location>
        <begin position="216"/>
        <end position="238"/>
    </location>
</feature>
<keyword evidence="3" id="KW-1185">Reference proteome</keyword>
<sequence length="318" mass="36715">MRQTLEGLQNHCVQIACEENLVDLEYADNIVRMFKEKEKAQVFLDELTKVIPSFGMHFAPTKCKTISVMAQWFEGDRKIRGSNSAWATSRYPSPRASFWWHGKSTSRPHLYINFLLTGNSPECVAPGCFMFHSFEFPIFMKVFSSLETREKLLCLVSVVGVPRKRQQRCRFYQAATVQFDADRCTSKSRVVDRSQLCTPLDYVQRMLSPMKETTHKVAENSSTAHDRFRPSWGSSGRRSPRVSINLMSYLNPNWIVLEKYTHLQITLIFTRNSTESLVYDVLQLNVLQRPGNLAAYQPSCFLQVAWQLCTEEVLQLND</sequence>
<dbReference type="GeneID" id="20317414"/>
<proteinExistence type="predicted"/>
<dbReference type="RefSeq" id="XP_009165924.1">
    <property type="nucleotide sequence ID" value="XM_009167660.1"/>
</dbReference>
<dbReference type="Proteomes" id="UP000054324">
    <property type="component" value="Unassembled WGS sequence"/>
</dbReference>